<evidence type="ECO:0000313" key="8">
    <source>
        <dbReference type="EMBL" id="CAL1676830.1"/>
    </source>
</evidence>
<name>A0AAV2NAN7_9HYME</name>
<evidence type="ECO:0000256" key="3">
    <source>
        <dbReference type="ARBA" id="ARBA00022763"/>
    </source>
</evidence>
<dbReference type="GO" id="GO:0005657">
    <property type="term" value="C:replication fork"/>
    <property type="evidence" value="ECO:0007669"/>
    <property type="project" value="TreeGrafter"/>
</dbReference>
<dbReference type="GO" id="GO:0033065">
    <property type="term" value="C:Rad51C-XRCC3 complex"/>
    <property type="evidence" value="ECO:0007669"/>
    <property type="project" value="TreeGrafter"/>
</dbReference>
<evidence type="ECO:0000256" key="2">
    <source>
        <dbReference type="ARBA" id="ARBA00022741"/>
    </source>
</evidence>
<evidence type="ECO:0000256" key="6">
    <source>
        <dbReference type="ARBA" id="ARBA00023242"/>
    </source>
</evidence>
<dbReference type="GO" id="GO:0071140">
    <property type="term" value="P:resolution of mitotic recombination intermediates"/>
    <property type="evidence" value="ECO:0007669"/>
    <property type="project" value="TreeGrafter"/>
</dbReference>
<gene>
    <name evidence="8" type="ORF">LPLAT_LOCUS2939</name>
</gene>
<dbReference type="GO" id="GO:0005524">
    <property type="term" value="F:ATP binding"/>
    <property type="evidence" value="ECO:0007669"/>
    <property type="project" value="UniProtKB-KW"/>
</dbReference>
<organism evidence="8 9">
    <name type="scientific">Lasius platythorax</name>
    <dbReference type="NCBI Taxonomy" id="488582"/>
    <lineage>
        <taxon>Eukaryota</taxon>
        <taxon>Metazoa</taxon>
        <taxon>Ecdysozoa</taxon>
        <taxon>Arthropoda</taxon>
        <taxon>Hexapoda</taxon>
        <taxon>Insecta</taxon>
        <taxon>Pterygota</taxon>
        <taxon>Neoptera</taxon>
        <taxon>Endopterygota</taxon>
        <taxon>Hymenoptera</taxon>
        <taxon>Apocrita</taxon>
        <taxon>Aculeata</taxon>
        <taxon>Formicoidea</taxon>
        <taxon>Formicidae</taxon>
        <taxon>Formicinae</taxon>
        <taxon>Lasius</taxon>
        <taxon>Lasius</taxon>
    </lineage>
</organism>
<dbReference type="GO" id="GO:0140664">
    <property type="term" value="F:ATP-dependent DNA damage sensor activity"/>
    <property type="evidence" value="ECO:0007669"/>
    <property type="project" value="InterPro"/>
</dbReference>
<evidence type="ECO:0000313" key="9">
    <source>
        <dbReference type="Proteomes" id="UP001497644"/>
    </source>
</evidence>
<feature type="domain" description="RecA family profile 1" evidence="7">
    <location>
        <begin position="17"/>
        <end position="188"/>
    </location>
</feature>
<dbReference type="GO" id="GO:0045003">
    <property type="term" value="P:double-strand break repair via synthesis-dependent strand annealing"/>
    <property type="evidence" value="ECO:0007669"/>
    <property type="project" value="TreeGrafter"/>
</dbReference>
<dbReference type="EMBL" id="OZ034835">
    <property type="protein sequence ID" value="CAL1676830.1"/>
    <property type="molecule type" value="Genomic_DNA"/>
</dbReference>
<reference evidence="8" key="1">
    <citation type="submission" date="2024-04" db="EMBL/GenBank/DDBJ databases">
        <authorList>
            <consortium name="Molecular Ecology Group"/>
        </authorList>
    </citation>
    <scope>NUCLEOTIDE SEQUENCE</scope>
</reference>
<dbReference type="PANTHER" id="PTHR46487">
    <property type="entry name" value="DNA REPAIR PROTEIN XRCC3"/>
    <property type="match status" value="1"/>
</dbReference>
<dbReference type="Pfam" id="PF08423">
    <property type="entry name" value="Rad51"/>
    <property type="match status" value="1"/>
</dbReference>
<dbReference type="PANTHER" id="PTHR46487:SF1">
    <property type="entry name" value="DNA REPAIR PROTEIN XRCC3"/>
    <property type="match status" value="1"/>
</dbReference>
<keyword evidence="3" id="KW-0227">DNA damage</keyword>
<dbReference type="PROSITE" id="PS50162">
    <property type="entry name" value="RECA_2"/>
    <property type="match status" value="1"/>
</dbReference>
<keyword evidence="2" id="KW-0547">Nucleotide-binding</keyword>
<keyword evidence="5" id="KW-0234">DNA repair</keyword>
<evidence type="ECO:0000256" key="5">
    <source>
        <dbReference type="ARBA" id="ARBA00023204"/>
    </source>
</evidence>
<keyword evidence="9" id="KW-1185">Reference proteome</keyword>
<evidence type="ECO:0000256" key="1">
    <source>
        <dbReference type="ARBA" id="ARBA00004123"/>
    </source>
</evidence>
<proteinExistence type="predicted"/>
<dbReference type="GO" id="GO:0000400">
    <property type="term" value="F:four-way junction DNA binding"/>
    <property type="evidence" value="ECO:0007669"/>
    <property type="project" value="TreeGrafter"/>
</dbReference>
<sequence length="257" mass="28222">MSFKMDDLLVTDAAAIREKFLTTGCSKLDAILKGGIPCRGVTQIYGAAGTGKTQLALQLCLSVQLPVTAGGFAAGAIYICTETIFPSERLQQLLQNSEIAKAHSVNGDVIFVNHIATIDELEPCLQRKVPALMNVHKIGLLVIDSIAAPYRVEEWTDHLQGRSKRNVGRQLHELCKNNDLCVICINQVSAVIDNYSIISEDAIEQPALGFTWSSMITSSIHFYRRNSARYACIMLASHLPRITFQFIVSKSGVKVIQ</sequence>
<protein>
    <recommendedName>
        <fullName evidence="7">RecA family profile 1 domain-containing protein</fullName>
    </recommendedName>
</protein>
<dbReference type="SUPFAM" id="SSF52540">
    <property type="entry name" value="P-loop containing nucleoside triphosphate hydrolases"/>
    <property type="match status" value="1"/>
</dbReference>
<dbReference type="GO" id="GO:0090656">
    <property type="term" value="P:t-circle formation"/>
    <property type="evidence" value="ECO:0007669"/>
    <property type="project" value="TreeGrafter"/>
</dbReference>
<dbReference type="InterPro" id="IPR047348">
    <property type="entry name" value="XRCC3-like_C"/>
</dbReference>
<accession>A0AAV2NAN7</accession>
<dbReference type="InterPro" id="IPR020588">
    <property type="entry name" value="RecA_ATP-bd"/>
</dbReference>
<dbReference type="AlphaFoldDB" id="A0AAV2NAN7"/>
<keyword evidence="6" id="KW-0539">Nucleus</keyword>
<evidence type="ECO:0000256" key="4">
    <source>
        <dbReference type="ARBA" id="ARBA00022840"/>
    </source>
</evidence>
<dbReference type="CDD" id="cd19491">
    <property type="entry name" value="XRCC3"/>
    <property type="match status" value="1"/>
</dbReference>
<dbReference type="GO" id="GO:0000722">
    <property type="term" value="P:telomere maintenance via recombination"/>
    <property type="evidence" value="ECO:0007669"/>
    <property type="project" value="TreeGrafter"/>
</dbReference>
<keyword evidence="4" id="KW-0067">ATP-binding</keyword>
<comment type="subcellular location">
    <subcellularLocation>
        <location evidence="1">Nucleus</location>
    </subcellularLocation>
</comment>
<dbReference type="InterPro" id="IPR013632">
    <property type="entry name" value="Rad51_C"/>
</dbReference>
<evidence type="ECO:0000259" key="7">
    <source>
        <dbReference type="PROSITE" id="PS50162"/>
    </source>
</evidence>
<dbReference type="Proteomes" id="UP001497644">
    <property type="component" value="Chromosome 12"/>
</dbReference>
<dbReference type="InterPro" id="IPR027417">
    <property type="entry name" value="P-loop_NTPase"/>
</dbReference>
<dbReference type="Gene3D" id="3.40.50.300">
    <property type="entry name" value="P-loop containing nucleotide triphosphate hydrolases"/>
    <property type="match status" value="1"/>
</dbReference>